<comment type="caution">
    <text evidence="1">The sequence shown here is derived from an EMBL/GenBank/DDBJ whole genome shotgun (WGS) entry which is preliminary data.</text>
</comment>
<sequence>MDEEAYKVRFLNEFLDDVEEDDEFIDSVMSFFILNKELQMEVIKKLLSGDRVKRELRDLLNLINSDEEFSRKAETTVDVNKVTLLIKGGM</sequence>
<name>A0ABM8Z8D6_9LACO</name>
<evidence type="ECO:0000313" key="2">
    <source>
        <dbReference type="Proteomes" id="UP000789707"/>
    </source>
</evidence>
<dbReference type="RefSeq" id="WP_230097505.1">
    <property type="nucleotide sequence ID" value="NZ_CAKKNS010000010.1"/>
</dbReference>
<evidence type="ECO:0000313" key="1">
    <source>
        <dbReference type="EMBL" id="CAH0417483.1"/>
    </source>
</evidence>
<keyword evidence="2" id="KW-1185">Reference proteome</keyword>
<proteinExistence type="predicted"/>
<organism evidence="1 2">
    <name type="scientific">Periweissella fabaria</name>
    <dbReference type="NCBI Taxonomy" id="546157"/>
    <lineage>
        <taxon>Bacteria</taxon>
        <taxon>Bacillati</taxon>
        <taxon>Bacillota</taxon>
        <taxon>Bacilli</taxon>
        <taxon>Lactobacillales</taxon>
        <taxon>Lactobacillaceae</taxon>
        <taxon>Periweissella</taxon>
    </lineage>
</organism>
<gene>
    <name evidence="1" type="ORF">WFA24289_01825</name>
</gene>
<accession>A0ABM8Z8D6</accession>
<reference evidence="1 2" key="1">
    <citation type="submission" date="2021-11" db="EMBL/GenBank/DDBJ databases">
        <authorList>
            <person name="Depoorter E."/>
        </authorList>
    </citation>
    <scope>NUCLEOTIDE SEQUENCE [LARGE SCALE GENOMIC DNA]</scope>
    <source>
        <strain evidence="1 2">LMG 24289</strain>
    </source>
</reference>
<protein>
    <submittedName>
        <fullName evidence="1">Uncharacterized protein</fullName>
    </submittedName>
</protein>
<dbReference type="Proteomes" id="UP000789707">
    <property type="component" value="Unassembled WGS sequence"/>
</dbReference>
<dbReference type="EMBL" id="CAKKNS010000010">
    <property type="protein sequence ID" value="CAH0417483.1"/>
    <property type="molecule type" value="Genomic_DNA"/>
</dbReference>